<dbReference type="SMART" id="SM00028">
    <property type="entry name" value="TPR"/>
    <property type="match status" value="3"/>
</dbReference>
<dbReference type="GO" id="GO:0045842">
    <property type="term" value="P:positive regulation of mitotic metaphase/anaphase transition"/>
    <property type="evidence" value="ECO:0007669"/>
    <property type="project" value="TreeGrafter"/>
</dbReference>
<dbReference type="GO" id="GO:0031145">
    <property type="term" value="P:anaphase-promoting complex-dependent catabolic process"/>
    <property type="evidence" value="ECO:0007669"/>
    <property type="project" value="TreeGrafter"/>
</dbReference>
<evidence type="ECO:0000256" key="7">
    <source>
        <dbReference type="PROSITE-ProRule" id="PRU00339"/>
    </source>
</evidence>
<evidence type="ECO:0000256" key="3">
    <source>
        <dbReference type="ARBA" id="ARBA00022776"/>
    </source>
</evidence>
<dbReference type="InterPro" id="IPR011990">
    <property type="entry name" value="TPR-like_helical_dom_sf"/>
</dbReference>
<evidence type="ECO:0000256" key="4">
    <source>
        <dbReference type="ARBA" id="ARBA00022786"/>
    </source>
</evidence>
<feature type="compositionally biased region" description="Polar residues" evidence="8">
    <location>
        <begin position="1066"/>
        <end position="1075"/>
    </location>
</feature>
<feature type="region of interest" description="Disordered" evidence="8">
    <location>
        <begin position="1047"/>
        <end position="1110"/>
    </location>
</feature>
<keyword evidence="6" id="KW-0131">Cell cycle</keyword>
<gene>
    <name evidence="9" type="primary">cut9</name>
    <name evidence="9" type="ORF">H4R26_003701</name>
</gene>
<evidence type="ECO:0000256" key="2">
    <source>
        <dbReference type="ARBA" id="ARBA00022737"/>
    </source>
</evidence>
<dbReference type="InterPro" id="IPR019734">
    <property type="entry name" value="TPR_rpt"/>
</dbReference>
<keyword evidence="1" id="KW-0132">Cell division</keyword>
<keyword evidence="2" id="KW-0677">Repeat</keyword>
<feature type="region of interest" description="Disordered" evidence="8">
    <location>
        <begin position="154"/>
        <end position="175"/>
    </location>
</feature>
<evidence type="ECO:0000313" key="10">
    <source>
        <dbReference type="Proteomes" id="UP001150907"/>
    </source>
</evidence>
<dbReference type="AlphaFoldDB" id="A0A9W8BC90"/>
<dbReference type="OrthoDB" id="10006270at2759"/>
<evidence type="ECO:0000256" key="8">
    <source>
        <dbReference type="SAM" id="MobiDB-lite"/>
    </source>
</evidence>
<name>A0A9W8BC90_9FUNG</name>
<dbReference type="Pfam" id="PF12895">
    <property type="entry name" value="ANAPC3"/>
    <property type="match status" value="1"/>
</dbReference>
<keyword evidence="4" id="KW-0833">Ubl conjugation pathway</keyword>
<keyword evidence="3" id="KW-0498">Mitosis</keyword>
<keyword evidence="10" id="KW-1185">Reference proteome</keyword>
<proteinExistence type="predicted"/>
<evidence type="ECO:0000256" key="6">
    <source>
        <dbReference type="ARBA" id="ARBA00023306"/>
    </source>
</evidence>
<evidence type="ECO:0000313" key="9">
    <source>
        <dbReference type="EMBL" id="KAJ2002258.1"/>
    </source>
</evidence>
<dbReference type="PANTHER" id="PTHR12558">
    <property type="entry name" value="CELL DIVISION CYCLE 16,23,27"/>
    <property type="match status" value="1"/>
</dbReference>
<dbReference type="Gene3D" id="1.25.40.10">
    <property type="entry name" value="Tetratricopeptide repeat domain"/>
    <property type="match status" value="3"/>
</dbReference>
<dbReference type="PROSITE" id="PS50005">
    <property type="entry name" value="TPR"/>
    <property type="match status" value="1"/>
</dbReference>
<sequence length="1110" mass="117350">MADSSEVVAHLRVLRADCAKGLAWCSALVWAEKSFMLSDDIEDLLWLVDALVTNGQYRQAEEWLVNPLYSAKCLASTTGRYLASVIAMRLGRAEDALDVLSADLTQTNGAPGSRREGTLPTRLCATQTPTAARTLGGSLAPRSLLDEMPIITKNSRQDKRSRDSTWIPNEATANDGARPLDPRAWMLYMQGAAVVQLSNVGGSESTPSIKSLCLRYPEAKLGPELPSISLGFTPADARHGPGTATRGGTEPLTTLGGMGSLVTSIWVEAIRTDARCWEAWSGIREHGLLTCDEELRLVASLDWAAYCGGSHTVGQFFKDYCLATLTTFSLSNAVIEATDRLLSKYPRLTGDPALRAIQAARLLSLGRARACLEYTVSSLEYRRIPDPNTVAIHVTALTVLYAKDALFRIAHELADEFGISSIKRAEIEPSDTRSALALSAGAGSGASATKHNSVPSLLYGTPSSAPRTASLGSAAAGTGRVRAGARGLLVPETPTRPGFGLAFAGGNGSASAVRRPTAASGSFAVTARAVVQSASAAATAAWRGLWGLPTWTQPGPPVLATYPCALGPAQASAVNAEAAISTLGTFTTTNTQSVGSPTQYEFIGASIAWYAIGCYYLVSAALQAFPDISQHEWALSGLLYGSSLAAATAGHSAQAGREGTIAALRHNQPLSPEAEHALAEARRWLAKTTLASPRSIVAWVAFAHTFIVAGEWESATRALHTAIGLCGCEDVVHGGGRDPTPMPVPQQTPKSGMPSLENEQGPAAAARLERGSQLAHAPLASLGSVYLRMGDLGMAESCLDASTRCLCGYRIADWLAAWKPVLDSVDNASVLEWCSSGKRDSDINDPVRQSSMADPQLLNDIGVLYYNKGQLAVAQVFFTLALAALNANFGMQHRLRSAFNPGSNKNRRQPSPELQAYNALYKVNLGNTLRKLGDYDSALACLQAAAAHAPTSTDILLSEAFALHLCAIERYSESEQDSLRNLDKAIDTYHSILASLPGDSVTTDLLTLALDLSANIQNLSLLGGDLDIENDLEVPLHAFGLGDQDDADLLSPSNRAHSYGSPPSGAVSNQSLAQQSDAAVSSESASGEDESDEAMEIEDESGSESDMAMD</sequence>
<evidence type="ECO:0000256" key="5">
    <source>
        <dbReference type="ARBA" id="ARBA00022803"/>
    </source>
</evidence>
<dbReference type="GO" id="GO:0016567">
    <property type="term" value="P:protein ubiquitination"/>
    <property type="evidence" value="ECO:0007669"/>
    <property type="project" value="TreeGrafter"/>
</dbReference>
<dbReference type="GO" id="GO:0005680">
    <property type="term" value="C:anaphase-promoting complex"/>
    <property type="evidence" value="ECO:0007669"/>
    <property type="project" value="UniProtKB-ARBA"/>
</dbReference>
<feature type="compositionally biased region" description="Acidic residues" evidence="8">
    <location>
        <begin position="1086"/>
        <end position="1110"/>
    </location>
</feature>
<dbReference type="GO" id="GO:0051301">
    <property type="term" value="P:cell division"/>
    <property type="evidence" value="ECO:0007669"/>
    <property type="project" value="UniProtKB-KW"/>
</dbReference>
<dbReference type="EMBL" id="JANBQF010000319">
    <property type="protein sequence ID" value="KAJ2002258.1"/>
    <property type="molecule type" value="Genomic_DNA"/>
</dbReference>
<dbReference type="Proteomes" id="UP001150907">
    <property type="component" value="Unassembled WGS sequence"/>
</dbReference>
<evidence type="ECO:0000256" key="1">
    <source>
        <dbReference type="ARBA" id="ARBA00022618"/>
    </source>
</evidence>
<accession>A0A9W8BC90</accession>
<protein>
    <submittedName>
        <fullName evidence="9">Anaphase-promoting complex subunit Cut9</fullName>
    </submittedName>
</protein>
<dbReference type="SUPFAM" id="SSF48452">
    <property type="entry name" value="TPR-like"/>
    <property type="match status" value="2"/>
</dbReference>
<feature type="compositionally biased region" description="Low complexity" evidence="8">
    <location>
        <begin position="1076"/>
        <end position="1085"/>
    </location>
</feature>
<dbReference type="InterPro" id="IPR013105">
    <property type="entry name" value="TPR_2"/>
</dbReference>
<dbReference type="Pfam" id="PF07719">
    <property type="entry name" value="TPR_2"/>
    <property type="match status" value="1"/>
</dbReference>
<keyword evidence="5 7" id="KW-0802">TPR repeat</keyword>
<dbReference type="GO" id="GO:0005737">
    <property type="term" value="C:cytoplasm"/>
    <property type="evidence" value="ECO:0007669"/>
    <property type="project" value="TreeGrafter"/>
</dbReference>
<dbReference type="PANTHER" id="PTHR12558:SF9">
    <property type="entry name" value="CELL DIVISION CYCLE PROTEIN 16 HOMOLOG"/>
    <property type="match status" value="1"/>
</dbReference>
<organism evidence="9 10">
    <name type="scientific">Coemansia thaxteri</name>
    <dbReference type="NCBI Taxonomy" id="2663907"/>
    <lineage>
        <taxon>Eukaryota</taxon>
        <taxon>Fungi</taxon>
        <taxon>Fungi incertae sedis</taxon>
        <taxon>Zoopagomycota</taxon>
        <taxon>Kickxellomycotina</taxon>
        <taxon>Kickxellomycetes</taxon>
        <taxon>Kickxellales</taxon>
        <taxon>Kickxellaceae</taxon>
        <taxon>Coemansia</taxon>
    </lineage>
</organism>
<feature type="repeat" description="TPR" evidence="7">
    <location>
        <begin position="919"/>
        <end position="952"/>
    </location>
</feature>
<comment type="caution">
    <text evidence="9">The sequence shown here is derived from an EMBL/GenBank/DDBJ whole genome shotgun (WGS) entry which is preliminary data.</text>
</comment>
<feature type="region of interest" description="Disordered" evidence="8">
    <location>
        <begin position="736"/>
        <end position="768"/>
    </location>
</feature>
<reference evidence="9" key="1">
    <citation type="submission" date="2022-07" db="EMBL/GenBank/DDBJ databases">
        <title>Phylogenomic reconstructions and comparative analyses of Kickxellomycotina fungi.</title>
        <authorList>
            <person name="Reynolds N.K."/>
            <person name="Stajich J.E."/>
            <person name="Barry K."/>
            <person name="Grigoriev I.V."/>
            <person name="Crous P."/>
            <person name="Smith M.E."/>
        </authorList>
    </citation>
    <scope>NUCLEOTIDE SEQUENCE</scope>
    <source>
        <strain evidence="9">IMI 214461</strain>
    </source>
</reference>